<evidence type="ECO:0000256" key="1">
    <source>
        <dbReference type="SAM" id="Phobius"/>
    </source>
</evidence>
<dbReference type="AlphaFoldDB" id="A0A6A8GJS1"/>
<accession>A0A6A8GJS1</accession>
<feature type="transmembrane region" description="Helical" evidence="1">
    <location>
        <begin position="55"/>
        <end position="78"/>
    </location>
</feature>
<keyword evidence="1" id="KW-1133">Transmembrane helix</keyword>
<keyword evidence="1" id="KW-0812">Transmembrane</keyword>
<proteinExistence type="predicted"/>
<gene>
    <name evidence="3" type="ORF">GJR96_10205</name>
</gene>
<name>A0A6A8GJS1_9EURY</name>
<feature type="domain" description="CAAX prenyl protease 2/Lysostaphin resistance protein A-like" evidence="2">
    <location>
        <begin position="154"/>
        <end position="244"/>
    </location>
</feature>
<keyword evidence="3" id="KW-0482">Metalloprotease</keyword>
<feature type="transmembrane region" description="Helical" evidence="1">
    <location>
        <begin position="26"/>
        <end position="43"/>
    </location>
</feature>
<dbReference type="GO" id="GO:0006508">
    <property type="term" value="P:proteolysis"/>
    <property type="evidence" value="ECO:0007669"/>
    <property type="project" value="UniProtKB-KW"/>
</dbReference>
<keyword evidence="1" id="KW-0472">Membrane</keyword>
<dbReference type="Pfam" id="PF02517">
    <property type="entry name" value="Rce1-like"/>
    <property type="match status" value="1"/>
</dbReference>
<keyword evidence="3" id="KW-0645">Protease</keyword>
<feature type="transmembrane region" description="Helical" evidence="1">
    <location>
        <begin position="144"/>
        <end position="168"/>
    </location>
</feature>
<sequence>MERVESPSSGSLSTATFTRTQQIRGLVLLGVFVVLRAVLARVWDRYFGGVYSTDPVFLAFLGSIFVVLSVGVVYLGFTRWVGVDLRAWWFDRQQLRGDILWGIAGTVAILVVTVVGVLGLTLAFPELAPNGGAGASATSPATDSGAQAGGFGVNLLLGWFFGFAIAAFQEETLFRGFLQQLLDERYGRLTAIVGQAAVFSLAHIGYYPLSSWPLLVVVFLVGLVTGWLTDRRGTLLAAGIAHGFVG</sequence>
<dbReference type="GO" id="GO:0004175">
    <property type="term" value="F:endopeptidase activity"/>
    <property type="evidence" value="ECO:0007669"/>
    <property type="project" value="UniProtKB-ARBA"/>
</dbReference>
<dbReference type="Proteomes" id="UP000439022">
    <property type="component" value="Unassembled WGS sequence"/>
</dbReference>
<keyword evidence="3" id="KW-0378">Hydrolase</keyword>
<comment type="caution">
    <text evidence="3">The sequence shown here is derived from an EMBL/GenBank/DDBJ whole genome shotgun (WGS) entry which is preliminary data.</text>
</comment>
<evidence type="ECO:0000313" key="3">
    <source>
        <dbReference type="EMBL" id="MRX22327.1"/>
    </source>
</evidence>
<organism evidence="3 4">
    <name type="scientific">Haloferax litoreum</name>
    <dbReference type="NCBI Taxonomy" id="2666140"/>
    <lineage>
        <taxon>Archaea</taxon>
        <taxon>Methanobacteriati</taxon>
        <taxon>Methanobacteriota</taxon>
        <taxon>Stenosarchaea group</taxon>
        <taxon>Halobacteria</taxon>
        <taxon>Halobacteriales</taxon>
        <taxon>Haloferacaceae</taxon>
        <taxon>Haloferax</taxon>
    </lineage>
</organism>
<evidence type="ECO:0000259" key="2">
    <source>
        <dbReference type="Pfam" id="PF02517"/>
    </source>
</evidence>
<feature type="transmembrane region" description="Helical" evidence="1">
    <location>
        <begin position="189"/>
        <end position="206"/>
    </location>
</feature>
<dbReference type="RefSeq" id="WP_151162839.1">
    <property type="nucleotide sequence ID" value="NZ_WKJO01000001.1"/>
</dbReference>
<dbReference type="EMBL" id="WKJO01000001">
    <property type="protein sequence ID" value="MRX22327.1"/>
    <property type="molecule type" value="Genomic_DNA"/>
</dbReference>
<protein>
    <submittedName>
        <fullName evidence="3">CPBP family intramembrane metalloprotease</fullName>
    </submittedName>
</protein>
<feature type="transmembrane region" description="Helical" evidence="1">
    <location>
        <begin position="212"/>
        <end position="229"/>
    </location>
</feature>
<reference evidence="3 4" key="1">
    <citation type="submission" date="2019-11" db="EMBL/GenBank/DDBJ databases">
        <title>Whole genome sequence of Haloferax sp. MBLA0076.</title>
        <authorList>
            <person name="Seo M.-J."/>
            <person name="Cho E.-S."/>
        </authorList>
    </citation>
    <scope>NUCLEOTIDE SEQUENCE [LARGE SCALE GENOMIC DNA]</scope>
    <source>
        <strain evidence="3 4">MBLA0076</strain>
    </source>
</reference>
<dbReference type="InterPro" id="IPR003675">
    <property type="entry name" value="Rce1/LyrA-like_dom"/>
</dbReference>
<feature type="transmembrane region" description="Helical" evidence="1">
    <location>
        <begin position="99"/>
        <end position="124"/>
    </location>
</feature>
<dbReference type="GO" id="GO:0008237">
    <property type="term" value="F:metallopeptidase activity"/>
    <property type="evidence" value="ECO:0007669"/>
    <property type="project" value="UniProtKB-KW"/>
</dbReference>
<evidence type="ECO:0000313" key="4">
    <source>
        <dbReference type="Proteomes" id="UP000439022"/>
    </source>
</evidence>
<dbReference type="GO" id="GO:0080120">
    <property type="term" value="P:CAAX-box protein maturation"/>
    <property type="evidence" value="ECO:0007669"/>
    <property type="project" value="UniProtKB-ARBA"/>
</dbReference>
<keyword evidence="4" id="KW-1185">Reference proteome</keyword>